<protein>
    <submittedName>
        <fullName evidence="1">Uncharacterized protein</fullName>
    </submittedName>
</protein>
<dbReference type="AlphaFoldDB" id="A0A345CSQ7"/>
<gene>
    <name evidence="1" type="ORF">AV903_11180</name>
</gene>
<sequence>MPVTVKSSNQAGWWTPFCLDSAGSQYFAFVAASNNGTANMHNLGIMRRDADGATTLGYLLNRDGRRAQFLDDNGHNQPSVAVDPDGNIFVITSMHGDYWNYYRSTIPRDVSSLVYAAEEMPDTTFNFTYPVLTTGSTGDVYLMVRGGASPNGFDRVGIVYRRDRARAMWERLLIVANEANNSFYPDGLRVDTANNVHILWEWGPWSAGVLWHKGSYLVASSAGAISSISGREMQTPVPVADDGDHVYHPLEEGEEFVSNSSEKVGTMAGIQTARLIYNAGTIYGVIYR</sequence>
<dbReference type="EMBL" id="CP013970">
    <property type="protein sequence ID" value="AXF76474.1"/>
    <property type="molecule type" value="Genomic_DNA"/>
</dbReference>
<accession>A0A345CSQ7</accession>
<dbReference type="Pfam" id="PF15892">
    <property type="entry name" value="BNR_4"/>
    <property type="match status" value="1"/>
</dbReference>
<dbReference type="Proteomes" id="UP000264980">
    <property type="component" value="Chromosome"/>
</dbReference>
<organism evidence="1 2">
    <name type="scientific">Erwinia tracheiphila</name>
    <dbReference type="NCBI Taxonomy" id="65700"/>
    <lineage>
        <taxon>Bacteria</taxon>
        <taxon>Pseudomonadati</taxon>
        <taxon>Pseudomonadota</taxon>
        <taxon>Gammaproteobacteria</taxon>
        <taxon>Enterobacterales</taxon>
        <taxon>Erwiniaceae</taxon>
        <taxon>Erwinia</taxon>
    </lineage>
</organism>
<dbReference type="RefSeq" id="WP_233481551.1">
    <property type="nucleotide sequence ID" value="NZ_CP013970.1"/>
</dbReference>
<proteinExistence type="predicted"/>
<reference evidence="2" key="1">
    <citation type="submission" date="2016-01" db="EMBL/GenBank/DDBJ databases">
        <authorList>
            <person name="Shapiro L."/>
        </authorList>
    </citation>
    <scope>NUCLEOTIDE SEQUENCE [LARGE SCALE GENOMIC DNA]</scope>
    <source>
        <strain evidence="2">MDcuke</strain>
    </source>
</reference>
<name>A0A345CSQ7_9GAMM</name>
<evidence type="ECO:0000313" key="2">
    <source>
        <dbReference type="Proteomes" id="UP000264980"/>
    </source>
</evidence>
<evidence type="ECO:0000313" key="1">
    <source>
        <dbReference type="EMBL" id="AXF76474.1"/>
    </source>
</evidence>